<dbReference type="Proteomes" id="UP001501508">
    <property type="component" value="Unassembled WGS sequence"/>
</dbReference>
<dbReference type="RefSeq" id="WP_345028348.1">
    <property type="nucleotide sequence ID" value="NZ_BAABEY010000019.1"/>
</dbReference>
<name>A0ABP8LW55_9BACT</name>
<dbReference type="InterPro" id="IPR024311">
    <property type="entry name" value="Lipocalin-like"/>
</dbReference>
<feature type="domain" description="Lipocalin-like" evidence="1">
    <location>
        <begin position="40"/>
        <end position="139"/>
    </location>
</feature>
<protein>
    <recommendedName>
        <fullName evidence="1">Lipocalin-like domain-containing protein</fullName>
    </recommendedName>
</protein>
<dbReference type="Pfam" id="PF13648">
    <property type="entry name" value="Lipocalin_4"/>
    <property type="match status" value="1"/>
</dbReference>
<dbReference type="EMBL" id="BAABEY010000019">
    <property type="protein sequence ID" value="GAA4438465.1"/>
    <property type="molecule type" value="Genomic_DNA"/>
</dbReference>
<organism evidence="2 3">
    <name type="scientific">Ravibacter arvi</name>
    <dbReference type="NCBI Taxonomy" id="2051041"/>
    <lineage>
        <taxon>Bacteria</taxon>
        <taxon>Pseudomonadati</taxon>
        <taxon>Bacteroidota</taxon>
        <taxon>Cytophagia</taxon>
        <taxon>Cytophagales</taxon>
        <taxon>Spirosomataceae</taxon>
        <taxon>Ravibacter</taxon>
    </lineage>
</organism>
<reference evidence="3" key="1">
    <citation type="journal article" date="2019" name="Int. J. Syst. Evol. Microbiol.">
        <title>The Global Catalogue of Microorganisms (GCM) 10K type strain sequencing project: providing services to taxonomists for standard genome sequencing and annotation.</title>
        <authorList>
            <consortium name="The Broad Institute Genomics Platform"/>
            <consortium name="The Broad Institute Genome Sequencing Center for Infectious Disease"/>
            <person name="Wu L."/>
            <person name="Ma J."/>
        </authorList>
    </citation>
    <scope>NUCLEOTIDE SEQUENCE [LARGE SCALE GENOMIC DNA]</scope>
    <source>
        <strain evidence="3">JCM 31920</strain>
    </source>
</reference>
<comment type="caution">
    <text evidence="2">The sequence shown here is derived from an EMBL/GenBank/DDBJ whole genome shotgun (WGS) entry which is preliminary data.</text>
</comment>
<evidence type="ECO:0000259" key="1">
    <source>
        <dbReference type="Pfam" id="PF13648"/>
    </source>
</evidence>
<keyword evidence="3" id="KW-1185">Reference proteome</keyword>
<proteinExistence type="predicted"/>
<gene>
    <name evidence="2" type="ORF">GCM10023091_19110</name>
</gene>
<sequence>MKHIKLSVVTRMIPVLVICSVNSQPNEGEGQGKFSFTGKKWQMEKFMVAPAIDWDLDGTPDTDIFPLLEPCDRDDLLLFREDQKMIRFSGAEKCDEDEEPAKEDGTWKYNERTGMLTMAGDNKVEESKVLESSAKRLTLKHVFKSTRGTEHALTATYVVR</sequence>
<evidence type="ECO:0000313" key="2">
    <source>
        <dbReference type="EMBL" id="GAA4438465.1"/>
    </source>
</evidence>
<evidence type="ECO:0000313" key="3">
    <source>
        <dbReference type="Proteomes" id="UP001501508"/>
    </source>
</evidence>
<accession>A0ABP8LW55</accession>